<accession>A0A1G2CL04</accession>
<proteinExistence type="predicted"/>
<keyword evidence="1" id="KW-1133">Transmembrane helix</keyword>
<feature type="transmembrane region" description="Helical" evidence="1">
    <location>
        <begin position="21"/>
        <end position="37"/>
    </location>
</feature>
<name>A0A1G2CL04_9BACT</name>
<comment type="caution">
    <text evidence="2">The sequence shown here is derived from an EMBL/GenBank/DDBJ whole genome shotgun (WGS) entry which is preliminary data.</text>
</comment>
<organism evidence="2 3">
    <name type="scientific">Candidatus Liptonbacteria bacterium RIFCSPLOWO2_01_FULL_53_13</name>
    <dbReference type="NCBI Taxonomy" id="1798651"/>
    <lineage>
        <taxon>Bacteria</taxon>
        <taxon>Candidatus Liptoniibacteriota</taxon>
    </lineage>
</organism>
<gene>
    <name evidence="2" type="ORF">A2946_00780</name>
</gene>
<keyword evidence="1" id="KW-0472">Membrane</keyword>
<keyword evidence="1" id="KW-0812">Transmembrane</keyword>
<evidence type="ECO:0000313" key="2">
    <source>
        <dbReference type="EMBL" id="OGZ01341.1"/>
    </source>
</evidence>
<feature type="transmembrane region" description="Helical" evidence="1">
    <location>
        <begin position="43"/>
        <end position="59"/>
    </location>
</feature>
<evidence type="ECO:0000256" key="1">
    <source>
        <dbReference type="SAM" id="Phobius"/>
    </source>
</evidence>
<reference evidence="2 3" key="1">
    <citation type="journal article" date="2016" name="Nat. Commun.">
        <title>Thousands of microbial genomes shed light on interconnected biogeochemical processes in an aquifer system.</title>
        <authorList>
            <person name="Anantharaman K."/>
            <person name="Brown C.T."/>
            <person name="Hug L.A."/>
            <person name="Sharon I."/>
            <person name="Castelle C.J."/>
            <person name="Probst A.J."/>
            <person name="Thomas B.C."/>
            <person name="Singh A."/>
            <person name="Wilkins M.J."/>
            <person name="Karaoz U."/>
            <person name="Brodie E.L."/>
            <person name="Williams K.H."/>
            <person name="Hubbard S.S."/>
            <person name="Banfield J.F."/>
        </authorList>
    </citation>
    <scope>NUCLEOTIDE SEQUENCE [LARGE SCALE GENOMIC DNA]</scope>
</reference>
<protein>
    <submittedName>
        <fullName evidence="2">Uncharacterized protein</fullName>
    </submittedName>
</protein>
<dbReference type="AlphaFoldDB" id="A0A1G2CL04"/>
<dbReference type="Proteomes" id="UP000178348">
    <property type="component" value="Unassembled WGS sequence"/>
</dbReference>
<sequence>MSKKILVYLRDFAARYPRLRVAVGILLIVLGLAALFTPLTPGSWLALIGLELLGFGVLLKKKAIDS</sequence>
<dbReference type="EMBL" id="MHLB01000041">
    <property type="protein sequence ID" value="OGZ01341.1"/>
    <property type="molecule type" value="Genomic_DNA"/>
</dbReference>
<evidence type="ECO:0000313" key="3">
    <source>
        <dbReference type="Proteomes" id="UP000178348"/>
    </source>
</evidence>